<organism evidence="1 2">
    <name type="scientific">Lactobacillus colini</name>
    <dbReference type="NCBI Taxonomy" id="1819254"/>
    <lineage>
        <taxon>Bacteria</taxon>
        <taxon>Bacillati</taxon>
        <taxon>Bacillota</taxon>
        <taxon>Bacilli</taxon>
        <taxon>Lactobacillales</taxon>
        <taxon>Lactobacillaceae</taxon>
        <taxon>Lactobacillus</taxon>
    </lineage>
</organism>
<dbReference type="RefSeq" id="WP_209687167.1">
    <property type="nucleotide sequence ID" value="NZ_JAGGLU010000009.1"/>
</dbReference>
<keyword evidence="2" id="KW-1185">Reference proteome</keyword>
<proteinExistence type="predicted"/>
<sequence length="339" mass="38896">MVSLVKIVLNLNTNDYYIGYIVDQNQEFVVLQSIDADGNLGGLEYIKNSAIKTIKQDSPELDFCNHFKVRDIFNLKKLNSSFLSLDIDSFESLLAKISTHELITVSTKNGNDLTGHVLKADNLKVLFKLNNQEYPLVIPIEDIVGISINDIKNILENIYHEASSNQDDLVALYLDYEDDERFGEALIGAVVFHNDDYLVLESLNDIGQLDSYVLINRNYIVHTDQDTELLSYYSFLKKWQIKNGSFDFNNLRSQLIQFDQSISIDSFLQSKIGDMVTINDYQLDNVNTGKIVKLEDKKLYLSNIDDFRLSNNIQEFNYSDLASVDLISNDLLRMKQFFN</sequence>
<accession>A0ABS4MFH4</accession>
<dbReference type="Proteomes" id="UP001519292">
    <property type="component" value="Unassembled WGS sequence"/>
</dbReference>
<evidence type="ECO:0000313" key="2">
    <source>
        <dbReference type="Proteomes" id="UP001519292"/>
    </source>
</evidence>
<protein>
    <submittedName>
        <fullName evidence="1">Uncharacterized protein</fullName>
    </submittedName>
</protein>
<comment type="caution">
    <text evidence="1">The sequence shown here is derived from an EMBL/GenBank/DDBJ whole genome shotgun (WGS) entry which is preliminary data.</text>
</comment>
<evidence type="ECO:0000313" key="1">
    <source>
        <dbReference type="EMBL" id="MBP2058435.1"/>
    </source>
</evidence>
<gene>
    <name evidence="1" type="ORF">J2Z60_001614</name>
</gene>
<reference evidence="1 2" key="1">
    <citation type="submission" date="2021-03" db="EMBL/GenBank/DDBJ databases">
        <title>Genomic Encyclopedia of Type Strains, Phase IV (KMG-IV): sequencing the most valuable type-strain genomes for metagenomic binning, comparative biology and taxonomic classification.</title>
        <authorList>
            <person name="Goeker M."/>
        </authorList>
    </citation>
    <scope>NUCLEOTIDE SEQUENCE [LARGE SCALE GENOMIC DNA]</scope>
    <source>
        <strain evidence="1 2">DSM 101872</strain>
    </source>
</reference>
<name>A0ABS4MFH4_9LACO</name>
<dbReference type="EMBL" id="JAGGLU010000009">
    <property type="protein sequence ID" value="MBP2058435.1"/>
    <property type="molecule type" value="Genomic_DNA"/>
</dbReference>